<dbReference type="InterPro" id="IPR011989">
    <property type="entry name" value="ARM-like"/>
</dbReference>
<gene>
    <name evidence="1" type="ORF">ACFQL7_27160</name>
</gene>
<dbReference type="Gene3D" id="1.25.10.10">
    <property type="entry name" value="Leucine-rich Repeat Variant"/>
    <property type="match status" value="1"/>
</dbReference>
<evidence type="ECO:0008006" key="3">
    <source>
        <dbReference type="Google" id="ProtNLM"/>
    </source>
</evidence>
<evidence type="ECO:0000313" key="1">
    <source>
        <dbReference type="EMBL" id="MFC7193093.1"/>
    </source>
</evidence>
<proteinExistence type="predicted"/>
<keyword evidence="2" id="KW-1185">Reference proteome</keyword>
<dbReference type="EMBL" id="JBHTAX010000006">
    <property type="protein sequence ID" value="MFC7193093.1"/>
    <property type="molecule type" value="Genomic_DNA"/>
</dbReference>
<dbReference type="Proteomes" id="UP001596417">
    <property type="component" value="Unassembled WGS sequence"/>
</dbReference>
<dbReference type="AlphaFoldDB" id="A0ABD5YVI7"/>
<dbReference type="RefSeq" id="WP_390206955.1">
    <property type="nucleotide sequence ID" value="NZ_JBHTAX010000006.1"/>
</dbReference>
<sequence length="146" mass="16129">MIDADNIIATIESDPSRFDEHVGDLQTILESGETDARRSVAQLLGDVAEVDPQIGTRHPELLELAFDDENNIVRGLAVHAVAIITETAPEAGTAFVPHLATALADEELREVHQSPVFVRSGLSIEKQTHLSARQMRRLQHYSETRQ</sequence>
<evidence type="ECO:0000313" key="2">
    <source>
        <dbReference type="Proteomes" id="UP001596417"/>
    </source>
</evidence>
<protein>
    <recommendedName>
        <fullName evidence="3">HEAT repeat domain-containing protein</fullName>
    </recommendedName>
</protein>
<dbReference type="InterPro" id="IPR016024">
    <property type="entry name" value="ARM-type_fold"/>
</dbReference>
<organism evidence="1 2">
    <name type="scientific">Halocatena marina</name>
    <dbReference type="NCBI Taxonomy" id="2934937"/>
    <lineage>
        <taxon>Archaea</taxon>
        <taxon>Methanobacteriati</taxon>
        <taxon>Methanobacteriota</taxon>
        <taxon>Stenosarchaea group</taxon>
        <taxon>Halobacteria</taxon>
        <taxon>Halobacteriales</taxon>
        <taxon>Natronomonadaceae</taxon>
        <taxon>Halocatena</taxon>
    </lineage>
</organism>
<name>A0ABD5YVI7_9EURY</name>
<accession>A0ABD5YVI7</accession>
<dbReference type="SUPFAM" id="SSF48371">
    <property type="entry name" value="ARM repeat"/>
    <property type="match status" value="1"/>
</dbReference>
<comment type="caution">
    <text evidence="1">The sequence shown here is derived from an EMBL/GenBank/DDBJ whole genome shotgun (WGS) entry which is preliminary data.</text>
</comment>
<reference evidence="1 2" key="1">
    <citation type="journal article" date="2019" name="Int. J. Syst. Evol. Microbiol.">
        <title>The Global Catalogue of Microorganisms (GCM) 10K type strain sequencing project: providing services to taxonomists for standard genome sequencing and annotation.</title>
        <authorList>
            <consortium name="The Broad Institute Genomics Platform"/>
            <consortium name="The Broad Institute Genome Sequencing Center for Infectious Disease"/>
            <person name="Wu L."/>
            <person name="Ma J."/>
        </authorList>
    </citation>
    <scope>NUCLEOTIDE SEQUENCE [LARGE SCALE GENOMIC DNA]</scope>
    <source>
        <strain evidence="1 2">RDMS1</strain>
    </source>
</reference>